<dbReference type="InterPro" id="IPR006311">
    <property type="entry name" value="TAT_signal"/>
</dbReference>
<dbReference type="AlphaFoldDB" id="A0AAE3HNR7"/>
<dbReference type="EMBL" id="JANUCT010000013">
    <property type="protein sequence ID" value="MCS3903913.1"/>
    <property type="molecule type" value="Genomic_DNA"/>
</dbReference>
<feature type="chain" id="PRO_5041929548" description="Dicarboxylate transport domain-containing protein" evidence="1">
    <location>
        <begin position="28"/>
        <end position="692"/>
    </location>
</feature>
<keyword evidence="1" id="KW-0732">Signal</keyword>
<gene>
    <name evidence="2" type="ORF">J2T55_001945</name>
</gene>
<dbReference type="Proteomes" id="UP001204445">
    <property type="component" value="Unassembled WGS sequence"/>
</dbReference>
<keyword evidence="3" id="KW-1185">Reference proteome</keyword>
<name>A0AAE3HNR7_9GAMM</name>
<sequence>MTVTSRRTFFRRSLACLLLLAASPGAAEPLLSLQFAELEHEALTLRQVDIRIEQNAAGEHRFELQADELALNAADVVRDVSLQCRARLTLAHVACESGRLALTHADLGRLNGAVSFRYAFGQGLEHAELTGLGLAAGRIDLQVARPGSEWAITADLTAVDPGQLQPLLQQVGLALPALSGRLDGRIQAAGWPLTEVVADMAVQELNYNGDSVAQDVAGDLQLTARRQNGDWQNELQLNLTAGELYLVPPLPGYQTPPGFYIAVAGQPIHLDAVFGYAPVTAQVTIQDLNYHHPEVIRLNGAGRLRLGTAGGLQALAVTVPSVDLTRAFPVYLQPWLIDSSYNDIELGGQAALEIGLDETGISALGLQFDDVDIRDPRDRFGISDLSTDIQMTRARQHASRVSWERIDVYQLQLGAGAISLVSDDFSIRVTDWQDVALLDGTLNISELDLRNVGTAAFEMHLAGAVQAVSLPTLTAALGWPELGGTLTGEFAGLNYQGGDLRMDGELLVHMFDGRVTIRELAVRDLFGNLPVLAADVDVRDIDLERLTETFAFGKITGRLSGHIHGLRLENWQPVAFDASLSTLDDGDTRHRISQKALNNLTQIGGGLSGALSRGFLRYFDEYSYGELGVSCRLANGFCELGGVERYNDGYYLLTRGGLLPPWVEVRLAGSVIAWDALIAGFQQIAESEVEID</sequence>
<comment type="caution">
    <text evidence="2">The sequence shown here is derived from an EMBL/GenBank/DDBJ whole genome shotgun (WGS) entry which is preliminary data.</text>
</comment>
<evidence type="ECO:0000256" key="1">
    <source>
        <dbReference type="SAM" id="SignalP"/>
    </source>
</evidence>
<organism evidence="2 3">
    <name type="scientific">Methylohalomonas lacus</name>
    <dbReference type="NCBI Taxonomy" id="398773"/>
    <lineage>
        <taxon>Bacteria</taxon>
        <taxon>Pseudomonadati</taxon>
        <taxon>Pseudomonadota</taxon>
        <taxon>Gammaproteobacteria</taxon>
        <taxon>Methylohalomonadales</taxon>
        <taxon>Methylohalomonadaceae</taxon>
        <taxon>Methylohalomonas</taxon>
    </lineage>
</organism>
<protein>
    <recommendedName>
        <fullName evidence="4">Dicarboxylate transport domain-containing protein</fullName>
    </recommendedName>
</protein>
<evidence type="ECO:0000313" key="2">
    <source>
        <dbReference type="EMBL" id="MCS3903913.1"/>
    </source>
</evidence>
<evidence type="ECO:0000313" key="3">
    <source>
        <dbReference type="Proteomes" id="UP001204445"/>
    </source>
</evidence>
<reference evidence="2" key="1">
    <citation type="submission" date="2022-08" db="EMBL/GenBank/DDBJ databases">
        <title>Genomic Encyclopedia of Type Strains, Phase III (KMG-III): the genomes of soil and plant-associated and newly described type strains.</title>
        <authorList>
            <person name="Whitman W."/>
        </authorList>
    </citation>
    <scope>NUCLEOTIDE SEQUENCE</scope>
    <source>
        <strain evidence="2">HMT 1</strain>
    </source>
</reference>
<dbReference type="PROSITE" id="PS51318">
    <property type="entry name" value="TAT"/>
    <property type="match status" value="1"/>
</dbReference>
<feature type="signal peptide" evidence="1">
    <location>
        <begin position="1"/>
        <end position="27"/>
    </location>
</feature>
<evidence type="ECO:0008006" key="4">
    <source>
        <dbReference type="Google" id="ProtNLM"/>
    </source>
</evidence>
<dbReference type="RefSeq" id="WP_259055888.1">
    <property type="nucleotide sequence ID" value="NZ_JANUCT010000013.1"/>
</dbReference>
<proteinExistence type="predicted"/>
<accession>A0AAE3HNR7</accession>